<evidence type="ECO:0000313" key="4">
    <source>
        <dbReference type="Proteomes" id="UP001239213"/>
    </source>
</evidence>
<keyword evidence="2" id="KW-0472">Membrane</keyword>
<dbReference type="Proteomes" id="UP001239213">
    <property type="component" value="Unassembled WGS sequence"/>
</dbReference>
<comment type="caution">
    <text evidence="3">The sequence shown here is derived from an EMBL/GenBank/DDBJ whole genome shotgun (WGS) entry which is preliminary data.</text>
</comment>
<sequence length="70" mass="7680">MAQLPGRKPSKVSSNCGERISSMTGRGETQPKDGVMPPIRATSLRGYLALVSMAGIVSVRRRRQRRLVVQ</sequence>
<gene>
    <name evidence="3" type="ORF">CCUS01_08886</name>
</gene>
<dbReference type="AlphaFoldDB" id="A0AAI9XR44"/>
<dbReference type="EMBL" id="MPDP01000273">
    <property type="protein sequence ID" value="KAK1460539.1"/>
    <property type="molecule type" value="Genomic_DNA"/>
</dbReference>
<feature type="compositionally biased region" description="Polar residues" evidence="1">
    <location>
        <begin position="11"/>
        <end position="24"/>
    </location>
</feature>
<keyword evidence="2" id="KW-1133">Transmembrane helix</keyword>
<evidence type="ECO:0000313" key="3">
    <source>
        <dbReference type="EMBL" id="KAK1460539.1"/>
    </source>
</evidence>
<evidence type="ECO:0000256" key="1">
    <source>
        <dbReference type="SAM" id="MobiDB-lite"/>
    </source>
</evidence>
<organism evidence="3 4">
    <name type="scientific">Colletotrichum cuscutae</name>
    <dbReference type="NCBI Taxonomy" id="1209917"/>
    <lineage>
        <taxon>Eukaryota</taxon>
        <taxon>Fungi</taxon>
        <taxon>Dikarya</taxon>
        <taxon>Ascomycota</taxon>
        <taxon>Pezizomycotina</taxon>
        <taxon>Sordariomycetes</taxon>
        <taxon>Hypocreomycetidae</taxon>
        <taxon>Glomerellales</taxon>
        <taxon>Glomerellaceae</taxon>
        <taxon>Colletotrichum</taxon>
        <taxon>Colletotrichum acutatum species complex</taxon>
    </lineage>
</organism>
<keyword evidence="4" id="KW-1185">Reference proteome</keyword>
<evidence type="ECO:0000256" key="2">
    <source>
        <dbReference type="SAM" id="Phobius"/>
    </source>
</evidence>
<accession>A0AAI9XR44</accession>
<feature type="region of interest" description="Disordered" evidence="1">
    <location>
        <begin position="1"/>
        <end position="38"/>
    </location>
</feature>
<proteinExistence type="predicted"/>
<feature type="transmembrane region" description="Helical" evidence="2">
    <location>
        <begin position="44"/>
        <end position="60"/>
    </location>
</feature>
<reference evidence="3" key="1">
    <citation type="submission" date="2016-11" db="EMBL/GenBank/DDBJ databases">
        <title>The genome sequence of Colletotrichum cuscutae.</title>
        <authorList>
            <person name="Baroncelli R."/>
        </authorList>
    </citation>
    <scope>NUCLEOTIDE SEQUENCE</scope>
    <source>
        <strain evidence="3">IMI 304802</strain>
    </source>
</reference>
<keyword evidence="2" id="KW-0812">Transmembrane</keyword>
<name>A0AAI9XR44_9PEZI</name>
<protein>
    <submittedName>
        <fullName evidence="3">Uncharacterized protein</fullName>
    </submittedName>
</protein>